<reference evidence="7" key="1">
    <citation type="submission" date="2020-11" db="EMBL/GenBank/DDBJ databases">
        <authorList>
            <person name="Tran Van P."/>
        </authorList>
    </citation>
    <scope>NUCLEOTIDE SEQUENCE</scope>
</reference>
<evidence type="ECO:0000256" key="5">
    <source>
        <dbReference type="ARBA" id="ARBA00023136"/>
    </source>
</evidence>
<dbReference type="GO" id="GO:0005886">
    <property type="term" value="C:plasma membrane"/>
    <property type="evidence" value="ECO:0007669"/>
    <property type="project" value="TreeGrafter"/>
</dbReference>
<dbReference type="PANTHER" id="PTHR19282:SF534">
    <property type="entry name" value="TETRASPANIN FAMILY-RELATED"/>
    <property type="match status" value="1"/>
</dbReference>
<keyword evidence="3 6" id="KW-0812">Transmembrane</keyword>
<evidence type="ECO:0000256" key="1">
    <source>
        <dbReference type="ARBA" id="ARBA00004141"/>
    </source>
</evidence>
<feature type="transmembrane region" description="Helical" evidence="6">
    <location>
        <begin position="12"/>
        <end position="38"/>
    </location>
</feature>
<feature type="transmembrane region" description="Helical" evidence="6">
    <location>
        <begin position="215"/>
        <end position="242"/>
    </location>
</feature>
<accession>A0A7R9QAK3</accession>
<feature type="transmembrane region" description="Helical" evidence="6">
    <location>
        <begin position="88"/>
        <end position="112"/>
    </location>
</feature>
<evidence type="ECO:0000313" key="8">
    <source>
        <dbReference type="Proteomes" id="UP000728032"/>
    </source>
</evidence>
<dbReference type="Gene3D" id="1.10.1450.10">
    <property type="entry name" value="Tetraspanin"/>
    <property type="match status" value="2"/>
</dbReference>
<evidence type="ECO:0000256" key="3">
    <source>
        <dbReference type="ARBA" id="ARBA00022692"/>
    </source>
</evidence>
<dbReference type="EMBL" id="CAJPVJ010000273">
    <property type="protein sequence ID" value="CAG2161898.1"/>
    <property type="molecule type" value="Genomic_DNA"/>
</dbReference>
<evidence type="ECO:0000256" key="6">
    <source>
        <dbReference type="SAM" id="Phobius"/>
    </source>
</evidence>
<comment type="similarity">
    <text evidence="2">Belongs to the tetraspanin (TM4SF) family.</text>
</comment>
<dbReference type="PRINTS" id="PR00259">
    <property type="entry name" value="TMFOUR"/>
</dbReference>
<dbReference type="SUPFAM" id="SSF48652">
    <property type="entry name" value="Tetraspanin"/>
    <property type="match status" value="2"/>
</dbReference>
<organism evidence="7">
    <name type="scientific">Oppiella nova</name>
    <dbReference type="NCBI Taxonomy" id="334625"/>
    <lineage>
        <taxon>Eukaryota</taxon>
        <taxon>Metazoa</taxon>
        <taxon>Ecdysozoa</taxon>
        <taxon>Arthropoda</taxon>
        <taxon>Chelicerata</taxon>
        <taxon>Arachnida</taxon>
        <taxon>Acari</taxon>
        <taxon>Acariformes</taxon>
        <taxon>Sarcoptiformes</taxon>
        <taxon>Oribatida</taxon>
        <taxon>Brachypylina</taxon>
        <taxon>Oppioidea</taxon>
        <taxon>Oppiidae</taxon>
        <taxon>Oppiella</taxon>
    </lineage>
</organism>
<feature type="transmembrane region" description="Helical" evidence="6">
    <location>
        <begin position="248"/>
        <end position="270"/>
    </location>
</feature>
<dbReference type="EMBL" id="OC915098">
    <property type="protein sequence ID" value="CAD7638617.1"/>
    <property type="molecule type" value="Genomic_DNA"/>
</dbReference>
<evidence type="ECO:0008006" key="9">
    <source>
        <dbReference type="Google" id="ProtNLM"/>
    </source>
</evidence>
<dbReference type="InterPro" id="IPR018499">
    <property type="entry name" value="Tetraspanin/Peripherin"/>
</dbReference>
<dbReference type="PANTHER" id="PTHR19282">
    <property type="entry name" value="TETRASPANIN"/>
    <property type="match status" value="1"/>
</dbReference>
<feature type="transmembrane region" description="Helical" evidence="6">
    <location>
        <begin position="59"/>
        <end position="82"/>
    </location>
</feature>
<dbReference type="CDD" id="cd03127">
    <property type="entry name" value="tetraspanin_LEL"/>
    <property type="match status" value="2"/>
</dbReference>
<keyword evidence="4 6" id="KW-1133">Transmembrane helix</keyword>
<name>A0A7R9QAK3_9ACAR</name>
<evidence type="ECO:0000313" key="7">
    <source>
        <dbReference type="EMBL" id="CAD7638617.1"/>
    </source>
</evidence>
<evidence type="ECO:0000256" key="2">
    <source>
        <dbReference type="ARBA" id="ARBA00006840"/>
    </source>
</evidence>
<feature type="transmembrane region" description="Helical" evidence="6">
    <location>
        <begin position="358"/>
        <end position="385"/>
    </location>
</feature>
<gene>
    <name evidence="7" type="ORF">ONB1V03_LOCUS1499</name>
</gene>
<dbReference type="Pfam" id="PF00335">
    <property type="entry name" value="Tetraspanin"/>
    <property type="match status" value="2"/>
</dbReference>
<keyword evidence="5 6" id="KW-0472">Membrane</keyword>
<keyword evidence="8" id="KW-1185">Reference proteome</keyword>
<evidence type="ECO:0000256" key="4">
    <source>
        <dbReference type="ARBA" id="ARBA00022989"/>
    </source>
</evidence>
<dbReference type="AlphaFoldDB" id="A0A7R9QAK3"/>
<dbReference type="PROSITE" id="PS00421">
    <property type="entry name" value="TM4_1"/>
    <property type="match status" value="1"/>
</dbReference>
<protein>
    <recommendedName>
        <fullName evidence="9">Tetraspanin</fullName>
    </recommendedName>
</protein>
<comment type="subcellular location">
    <subcellularLocation>
        <location evidence="1">Membrane</location>
        <topology evidence="1">Multi-pass membrane protein</topology>
    </subcellularLocation>
</comment>
<dbReference type="InterPro" id="IPR018503">
    <property type="entry name" value="Tetraspanin_CS"/>
</dbReference>
<dbReference type="OrthoDB" id="10051670at2759"/>
<dbReference type="Proteomes" id="UP000728032">
    <property type="component" value="Unassembled WGS sequence"/>
</dbReference>
<dbReference type="InterPro" id="IPR008952">
    <property type="entry name" value="Tetraspanin_EC2_sf"/>
</dbReference>
<sequence>MPSNITYRHMSFLKTTIIILNFILWLFGWTILGIGIWLRVDPKSYEPSRFIDTDNMIHASLIMIITGFVIILIGFVGLIGVITENSCLLATFFTVLTCLFVMQIAAIVLGIFHGFGERLEIFANEEILQNLQQAQYNDQSRKFLDFFQVKLRCCGAQSFNDYARYGMTIPTSCYLAGTTYVNEQSLGAVLLGVAIWVRGDGGLWEYTDNLDIERYYFACYICMCAGALILIIGFLGCLGAAMESPCMLLAYFILTGVVVILQIAATVLVWKIAGGDRLQNVLSREIKWHIDRRPTDDTSRRFLDLIQLKLDCCGAETFLDYQKVQQDIPASCNSERTNNIQIRSCGEMLRRFLEVRGGAIGGICVALILVEVGSIIFTMCLFFAMRQESKPHMNNY</sequence>
<proteinExistence type="inferred from homology"/>